<reference evidence="1" key="1">
    <citation type="submission" date="2020-04" db="EMBL/GenBank/DDBJ databases">
        <title>A chromosome-scale assembly and high-density genetic map of the yellow drum (Nibea albiflora) genome.</title>
        <authorList>
            <person name="Xu D."/>
            <person name="Zhang W."/>
            <person name="Chen R."/>
            <person name="Tan P."/>
            <person name="Wang L."/>
            <person name="Song H."/>
            <person name="Tian L."/>
            <person name="Zhu Q."/>
            <person name="Wang B."/>
        </authorList>
    </citation>
    <scope>NUCLEOTIDE SEQUENCE</scope>
    <source>
        <strain evidence="1">ZJHYS-2018</strain>
    </source>
</reference>
<evidence type="ECO:0000313" key="2">
    <source>
        <dbReference type="Proteomes" id="UP000805704"/>
    </source>
</evidence>
<dbReference type="Proteomes" id="UP000805704">
    <property type="component" value="Chromosome 4"/>
</dbReference>
<feature type="non-terminal residue" evidence="1">
    <location>
        <position position="1"/>
    </location>
</feature>
<comment type="caution">
    <text evidence="1">The sequence shown here is derived from an EMBL/GenBank/DDBJ whole genome shotgun (WGS) entry which is preliminary data.</text>
</comment>
<evidence type="ECO:0000313" key="1">
    <source>
        <dbReference type="EMBL" id="KAG8003090.1"/>
    </source>
</evidence>
<keyword evidence="2" id="KW-1185">Reference proteome</keyword>
<accession>A0ACB7EMQ2</accession>
<proteinExistence type="predicted"/>
<dbReference type="EMBL" id="CM024792">
    <property type="protein sequence ID" value="KAG8003090.1"/>
    <property type="molecule type" value="Genomic_DNA"/>
</dbReference>
<gene>
    <name evidence="1" type="ORF">GBF38_007441</name>
</gene>
<protein>
    <submittedName>
        <fullName evidence="1">Uncharacterized protein</fullName>
    </submittedName>
</protein>
<organism evidence="1 2">
    <name type="scientific">Nibea albiflora</name>
    <name type="common">Yellow drum</name>
    <name type="synonym">Corvina albiflora</name>
    <dbReference type="NCBI Taxonomy" id="240163"/>
    <lineage>
        <taxon>Eukaryota</taxon>
        <taxon>Metazoa</taxon>
        <taxon>Chordata</taxon>
        <taxon>Craniata</taxon>
        <taxon>Vertebrata</taxon>
        <taxon>Euteleostomi</taxon>
        <taxon>Actinopterygii</taxon>
        <taxon>Neopterygii</taxon>
        <taxon>Teleostei</taxon>
        <taxon>Neoteleostei</taxon>
        <taxon>Acanthomorphata</taxon>
        <taxon>Eupercaria</taxon>
        <taxon>Sciaenidae</taxon>
        <taxon>Nibea</taxon>
    </lineage>
</organism>
<name>A0ACB7EMQ2_NIBAL</name>
<feature type="non-terminal residue" evidence="1">
    <location>
        <position position="51"/>
    </location>
</feature>
<sequence>REVSRPSRAKLSSLLVNLTGPGLYTVKEDSDDRDYSKKAAPSRVGGDKKGM</sequence>